<gene>
    <name evidence="1" type="ORF">GCM10009092_26960</name>
</gene>
<protein>
    <recommendedName>
        <fullName evidence="3">DUF3828 domain-containing protein</fullName>
    </recommendedName>
</protein>
<evidence type="ECO:0000313" key="2">
    <source>
        <dbReference type="Proteomes" id="UP001501757"/>
    </source>
</evidence>
<proteinExistence type="predicted"/>
<sequence length="123" mass="14042">MFKFLLFCVFSFSLSASENQPDPISTVKAYQDLLNKGHNAVALQYWLPSKRHQLSDMGFSVIEDWFSRVELADAVFEQRCEPNECVITVLAAKDGEHVNLTYRLKKLDGVFYLSNMQSKNAAE</sequence>
<evidence type="ECO:0008006" key="3">
    <source>
        <dbReference type="Google" id="ProtNLM"/>
    </source>
</evidence>
<comment type="caution">
    <text evidence="1">The sequence shown here is derived from an EMBL/GenBank/DDBJ whole genome shotgun (WGS) entry which is preliminary data.</text>
</comment>
<accession>A0ABN0XDX1</accession>
<dbReference type="Proteomes" id="UP001501757">
    <property type="component" value="Unassembled WGS sequence"/>
</dbReference>
<evidence type="ECO:0000313" key="1">
    <source>
        <dbReference type="EMBL" id="GAA0361232.1"/>
    </source>
</evidence>
<keyword evidence="2" id="KW-1185">Reference proteome</keyword>
<organism evidence="1 2">
    <name type="scientific">Bowmanella denitrificans</name>
    <dbReference type="NCBI Taxonomy" id="366582"/>
    <lineage>
        <taxon>Bacteria</taxon>
        <taxon>Pseudomonadati</taxon>
        <taxon>Pseudomonadota</taxon>
        <taxon>Gammaproteobacteria</taxon>
        <taxon>Alteromonadales</taxon>
        <taxon>Alteromonadaceae</taxon>
        <taxon>Bowmanella</taxon>
    </lineage>
</organism>
<dbReference type="EMBL" id="BAAAEI010000014">
    <property type="protein sequence ID" value="GAA0361232.1"/>
    <property type="molecule type" value="Genomic_DNA"/>
</dbReference>
<dbReference type="RefSeq" id="WP_343845570.1">
    <property type="nucleotide sequence ID" value="NZ_BAAAEI010000014.1"/>
</dbReference>
<reference evidence="1 2" key="1">
    <citation type="journal article" date="2019" name="Int. J. Syst. Evol. Microbiol.">
        <title>The Global Catalogue of Microorganisms (GCM) 10K type strain sequencing project: providing services to taxonomists for standard genome sequencing and annotation.</title>
        <authorList>
            <consortium name="The Broad Institute Genomics Platform"/>
            <consortium name="The Broad Institute Genome Sequencing Center for Infectious Disease"/>
            <person name="Wu L."/>
            <person name="Ma J."/>
        </authorList>
    </citation>
    <scope>NUCLEOTIDE SEQUENCE [LARGE SCALE GENOMIC DNA]</scope>
    <source>
        <strain evidence="1 2">JCM 13378</strain>
    </source>
</reference>
<name>A0ABN0XDX1_9ALTE</name>